<comment type="caution">
    <text evidence="1">The sequence shown here is derived from an EMBL/GenBank/DDBJ whole genome shotgun (WGS) entry which is preliminary data.</text>
</comment>
<name>A0AC61R6S1_9FIRM</name>
<reference evidence="1" key="1">
    <citation type="submission" date="2019-04" db="EMBL/GenBank/DDBJ databases">
        <title>Microbes associate with the intestines of laboratory mice.</title>
        <authorList>
            <person name="Navarre W."/>
            <person name="Wong E."/>
            <person name="Huang K."/>
            <person name="Tropini C."/>
            <person name="Ng K."/>
            <person name="Yu B."/>
        </authorList>
    </citation>
    <scope>NUCLEOTIDE SEQUENCE</scope>
    <source>
        <strain evidence="1">NM09_H32</strain>
    </source>
</reference>
<sequence length="357" mass="39799">MNLIIGLIAFLFMLSVIVIIHELGHFAMAKKFGVFCKEFSIGMGPALWQKEGKETTFSIRAIPFGGYVMMAGEQDGSQDESEDDWLKDVPAARRLNNIAPWKQIVIMLAGVTMNIVLAYALFTGLAMARGYVVEDAKPVVYEVVENSPAAKAGLQKDDEIIRVTNGSESIEPQRQFDVIEFIQYNPTESTYTIARGNETLDVKITPRYNKDTQTYEIGSIATSYARPIAWYEAFKVGWDDMVDSGSSIFRSLGQLVKGKGYENLSGPVGILNLTKKTTEMGWMSYLSLFALISLNIGIFNLLPIPALDGGRVLILLIERITRRKINEKLVENIILASFVLLIGIFLFATYNDIAKMF</sequence>
<keyword evidence="1" id="KW-0482">Metalloprotease</keyword>
<accession>A0AC61R6S1</accession>
<evidence type="ECO:0000313" key="1">
    <source>
        <dbReference type="EMBL" id="TGY65834.1"/>
    </source>
</evidence>
<keyword evidence="1" id="KW-0645">Protease</keyword>
<proteinExistence type="predicted"/>
<keyword evidence="2" id="KW-1185">Reference proteome</keyword>
<organism evidence="1 2">
    <name type="scientific">Dubosiella muris</name>
    <dbReference type="NCBI Taxonomy" id="3038133"/>
    <lineage>
        <taxon>Bacteria</taxon>
        <taxon>Bacillati</taxon>
        <taxon>Bacillota</taxon>
        <taxon>Erysipelotrichia</taxon>
        <taxon>Erysipelotrichales</taxon>
        <taxon>Erysipelotrichaceae</taxon>
        <taxon>Dubosiella</taxon>
    </lineage>
</organism>
<protein>
    <submittedName>
        <fullName evidence="1">RIP metalloprotease RseP</fullName>
    </submittedName>
</protein>
<dbReference type="Proteomes" id="UP000308836">
    <property type="component" value="Unassembled WGS sequence"/>
</dbReference>
<evidence type="ECO:0000313" key="2">
    <source>
        <dbReference type="Proteomes" id="UP000308836"/>
    </source>
</evidence>
<gene>
    <name evidence="1" type="primary">rseP</name>
    <name evidence="1" type="ORF">E5336_06670</name>
</gene>
<dbReference type="EMBL" id="SRYG01000012">
    <property type="protein sequence ID" value="TGY65834.1"/>
    <property type="molecule type" value="Genomic_DNA"/>
</dbReference>
<keyword evidence="1" id="KW-0378">Hydrolase</keyword>